<organism evidence="1 2">
    <name type="scientific">Winogradskyella rapida</name>
    <dbReference type="NCBI Taxonomy" id="549701"/>
    <lineage>
        <taxon>Bacteria</taxon>
        <taxon>Pseudomonadati</taxon>
        <taxon>Bacteroidota</taxon>
        <taxon>Flavobacteriia</taxon>
        <taxon>Flavobacteriales</taxon>
        <taxon>Flavobacteriaceae</taxon>
        <taxon>Winogradskyella</taxon>
    </lineage>
</organism>
<proteinExistence type="predicted"/>
<comment type="caution">
    <text evidence="1">The sequence shown here is derived from an EMBL/GenBank/DDBJ whole genome shotgun (WGS) entry which is preliminary data.</text>
</comment>
<dbReference type="RefSeq" id="WP_386114258.1">
    <property type="nucleotide sequence ID" value="NZ_JBHTKM010000017.1"/>
</dbReference>
<keyword evidence="2" id="KW-1185">Reference proteome</keyword>
<sequence length="58" mass="6502">MTQIFFISIVKALKNSSESLTQFQIGELDDQSISEPTLQLFLTHSLNLKTKTDLTLSS</sequence>
<evidence type="ECO:0000313" key="1">
    <source>
        <dbReference type="EMBL" id="MFD1015069.1"/>
    </source>
</evidence>
<dbReference type="EMBL" id="JBHTKM010000017">
    <property type="protein sequence ID" value="MFD1015069.1"/>
    <property type="molecule type" value="Genomic_DNA"/>
</dbReference>
<evidence type="ECO:0000313" key="2">
    <source>
        <dbReference type="Proteomes" id="UP001597086"/>
    </source>
</evidence>
<gene>
    <name evidence="1" type="ORF">ACFQ13_03960</name>
</gene>
<name>A0ABW3KSD1_9FLAO</name>
<dbReference type="Proteomes" id="UP001597086">
    <property type="component" value="Unassembled WGS sequence"/>
</dbReference>
<protein>
    <submittedName>
        <fullName evidence="1">Uncharacterized protein</fullName>
    </submittedName>
</protein>
<accession>A0ABW3KSD1</accession>
<reference evidence="2" key="1">
    <citation type="journal article" date="2019" name="Int. J. Syst. Evol. Microbiol.">
        <title>The Global Catalogue of Microorganisms (GCM) 10K type strain sequencing project: providing services to taxonomists for standard genome sequencing and annotation.</title>
        <authorList>
            <consortium name="The Broad Institute Genomics Platform"/>
            <consortium name="The Broad Institute Genome Sequencing Center for Infectious Disease"/>
            <person name="Wu L."/>
            <person name="Ma J."/>
        </authorList>
    </citation>
    <scope>NUCLEOTIDE SEQUENCE [LARGE SCALE GENOMIC DNA]</scope>
    <source>
        <strain evidence="2">CCUG 56098</strain>
    </source>
</reference>